<keyword evidence="1" id="KW-0472">Membrane</keyword>
<keyword evidence="3" id="KW-1185">Reference proteome</keyword>
<protein>
    <submittedName>
        <fullName evidence="2">DUF1700 domain-containing protein</fullName>
    </submittedName>
</protein>
<comment type="caution">
    <text evidence="2">The sequence shown here is derived from an EMBL/GenBank/DDBJ whole genome shotgun (WGS) entry which is preliminary data.</text>
</comment>
<reference evidence="2" key="1">
    <citation type="submission" date="2023-07" db="EMBL/GenBank/DDBJ databases">
        <title>Brevundimonas soil sp. nov., isolated from the soil of chemical plant.</title>
        <authorList>
            <person name="Wu N."/>
        </authorList>
    </citation>
    <scope>NUCLEOTIDE SEQUENCE</scope>
    <source>
        <strain evidence="2">XZ-24</strain>
    </source>
</reference>
<feature type="transmembrane region" description="Helical" evidence="1">
    <location>
        <begin position="75"/>
        <end position="97"/>
    </location>
</feature>
<keyword evidence="1" id="KW-0812">Transmembrane</keyword>
<proteinExistence type="predicted"/>
<dbReference type="Pfam" id="PF22564">
    <property type="entry name" value="HAAS"/>
    <property type="match status" value="1"/>
</dbReference>
<sequence>MTRAEFLTRLRRGLAGHPASAIDDIVADYERHFDEAAAAGRSETEVAEALGNPERLARELRTEASLRRWSEEKSVSSAASALIALLALGALDIIVLLPLLMSILGVLFGLFVAVVAVFFAGGVVMVGGPFTAPPGGPFTAVLIGLGLMAAAASVGAILTVVAIGLFNALVWFGRLHYRLLKPALAQGDDQ</sequence>
<evidence type="ECO:0000313" key="2">
    <source>
        <dbReference type="EMBL" id="MDO1558039.1"/>
    </source>
</evidence>
<dbReference type="Proteomes" id="UP001169063">
    <property type="component" value="Unassembled WGS sequence"/>
</dbReference>
<feature type="transmembrane region" description="Helical" evidence="1">
    <location>
        <begin position="138"/>
        <end position="171"/>
    </location>
</feature>
<keyword evidence="1" id="KW-1133">Transmembrane helix</keyword>
<feature type="transmembrane region" description="Helical" evidence="1">
    <location>
        <begin position="104"/>
        <end position="126"/>
    </location>
</feature>
<dbReference type="EMBL" id="JAUKTR010000001">
    <property type="protein sequence ID" value="MDO1558039.1"/>
    <property type="molecule type" value="Genomic_DNA"/>
</dbReference>
<evidence type="ECO:0000313" key="3">
    <source>
        <dbReference type="Proteomes" id="UP001169063"/>
    </source>
</evidence>
<accession>A0ABT8SHN4</accession>
<gene>
    <name evidence="2" type="ORF">Q0812_01180</name>
</gene>
<evidence type="ECO:0000256" key="1">
    <source>
        <dbReference type="SAM" id="Phobius"/>
    </source>
</evidence>
<organism evidence="2 3">
    <name type="scientific">Peiella sedimenti</name>
    <dbReference type="NCBI Taxonomy" id="3061083"/>
    <lineage>
        <taxon>Bacteria</taxon>
        <taxon>Pseudomonadati</taxon>
        <taxon>Pseudomonadota</taxon>
        <taxon>Alphaproteobacteria</taxon>
        <taxon>Caulobacterales</taxon>
        <taxon>Caulobacteraceae</taxon>
        <taxon>Peiella</taxon>
    </lineage>
</organism>
<name>A0ABT8SHN4_9CAUL</name>
<dbReference type="RefSeq" id="WP_302108463.1">
    <property type="nucleotide sequence ID" value="NZ_JAUKTR010000001.1"/>
</dbReference>